<comment type="caution">
    <text evidence="2">The sequence shown here is derived from an EMBL/GenBank/DDBJ whole genome shotgun (WGS) entry which is preliminary data.</text>
</comment>
<dbReference type="SUPFAM" id="SSF53901">
    <property type="entry name" value="Thiolase-like"/>
    <property type="match status" value="1"/>
</dbReference>
<organism evidence="2 3">
    <name type="scientific">Escallonia herrerae</name>
    <dbReference type="NCBI Taxonomy" id="1293975"/>
    <lineage>
        <taxon>Eukaryota</taxon>
        <taxon>Viridiplantae</taxon>
        <taxon>Streptophyta</taxon>
        <taxon>Embryophyta</taxon>
        <taxon>Tracheophyta</taxon>
        <taxon>Spermatophyta</taxon>
        <taxon>Magnoliopsida</taxon>
        <taxon>eudicotyledons</taxon>
        <taxon>Gunneridae</taxon>
        <taxon>Pentapetalae</taxon>
        <taxon>asterids</taxon>
        <taxon>campanulids</taxon>
        <taxon>Escalloniales</taxon>
        <taxon>Escalloniaceae</taxon>
        <taxon>Escallonia</taxon>
    </lineage>
</organism>
<dbReference type="InterPro" id="IPR014031">
    <property type="entry name" value="Ketoacyl_synth_C"/>
</dbReference>
<gene>
    <name evidence="2" type="ORF">RJ639_014685</name>
</gene>
<reference evidence="2" key="1">
    <citation type="submission" date="2022-12" db="EMBL/GenBank/DDBJ databases">
        <title>Draft genome assemblies for two species of Escallonia (Escalloniales).</title>
        <authorList>
            <person name="Chanderbali A."/>
            <person name="Dervinis C."/>
            <person name="Anghel I."/>
            <person name="Soltis D."/>
            <person name="Soltis P."/>
            <person name="Zapata F."/>
        </authorList>
    </citation>
    <scope>NUCLEOTIDE SEQUENCE</scope>
    <source>
        <strain evidence="2">UCBG64.0493</strain>
        <tissue evidence="2">Leaf</tissue>
    </source>
</reference>
<proteinExistence type="predicted"/>
<dbReference type="EMBL" id="JAVXUP010001653">
    <property type="protein sequence ID" value="KAK3009369.1"/>
    <property type="molecule type" value="Genomic_DNA"/>
</dbReference>
<evidence type="ECO:0000313" key="2">
    <source>
        <dbReference type="EMBL" id="KAK3009369.1"/>
    </source>
</evidence>
<dbReference type="PANTHER" id="PTHR46504:SF1">
    <property type="entry name" value="TRNASE Z TRZ2, CHLOROPLASTIC"/>
    <property type="match status" value="1"/>
</dbReference>
<evidence type="ECO:0000259" key="1">
    <source>
        <dbReference type="Pfam" id="PF02801"/>
    </source>
</evidence>
<dbReference type="PANTHER" id="PTHR46504">
    <property type="entry name" value="TRNASE Z TRZ1"/>
    <property type="match status" value="1"/>
</dbReference>
<evidence type="ECO:0000313" key="3">
    <source>
        <dbReference type="Proteomes" id="UP001188597"/>
    </source>
</evidence>
<dbReference type="Proteomes" id="UP001188597">
    <property type="component" value="Unassembled WGS sequence"/>
</dbReference>
<dbReference type="InterPro" id="IPR016039">
    <property type="entry name" value="Thiolase-like"/>
</dbReference>
<accession>A0AA88VL14</accession>
<dbReference type="GO" id="GO:0016746">
    <property type="term" value="F:acyltransferase activity"/>
    <property type="evidence" value="ECO:0007669"/>
    <property type="project" value="InterPro"/>
</dbReference>
<sequence length="295" mass="31098">MRYHENVAVGPSYLHDENNETAGSLVPAQILSNAFYGRHQNSTGAVVFVPPVHVQKISTQTFSYINVQLFNRSSLLNTPELTKTLSYPSSIISAASSSVANFPPQSAPPAASPAAWSTSPNHRRNNLLGEGSVAFSSTKGAVGHLLGAAGSVEAIFSILAMHYGYVIYSVTKKLRKQYIHLKGKQIEKLKKSGVEITDTILSPEVAFTGDTASDFFLDPRSADALRAKVLITEDIRGTVSVLQSKVSAKVVPLTEGGGGFGGGNGDGGFEYSSSLGSSGVASNGALMKVVPAVYF</sequence>
<dbReference type="Gene3D" id="3.40.47.10">
    <property type="match status" value="1"/>
</dbReference>
<feature type="domain" description="Beta-ketoacyl synthase C-terminal" evidence="1">
    <location>
        <begin position="131"/>
        <end position="167"/>
    </location>
</feature>
<dbReference type="Pfam" id="PF02801">
    <property type="entry name" value="Ketoacyl-synt_C"/>
    <property type="match status" value="1"/>
</dbReference>
<keyword evidence="3" id="KW-1185">Reference proteome</keyword>
<dbReference type="AlphaFoldDB" id="A0AA88VL14"/>
<protein>
    <recommendedName>
        <fullName evidence="1">Beta-ketoacyl synthase C-terminal domain-containing protein</fullName>
    </recommendedName>
</protein>
<name>A0AA88VL14_9ASTE</name>